<reference evidence="2 3" key="1">
    <citation type="submission" date="2021-03" db="EMBL/GenBank/DDBJ databases">
        <authorList>
            <person name="D'Agostino P."/>
            <person name="Huntemann M."/>
            <person name="Clum A."/>
            <person name="Spunde A."/>
            <person name="Palaniappan K."/>
            <person name="Ritter S."/>
            <person name="Mikhailova N."/>
            <person name="Chen I.-M."/>
            <person name="Stamatis D."/>
            <person name="Reddy T."/>
            <person name="O'Malley R."/>
            <person name="Daum C."/>
            <person name="Shapiro N."/>
            <person name="Ivanova N."/>
            <person name="Kyrpides N."/>
            <person name="Woyke T."/>
        </authorList>
    </citation>
    <scope>NUCLEOTIDE SEQUENCE [LARGE SCALE GENOMIC DNA]</scope>
    <source>
        <strain evidence="2 3">WS4403</strain>
    </source>
</reference>
<protein>
    <submittedName>
        <fullName evidence="2">Uncharacterized protein</fullName>
    </submittedName>
</protein>
<proteinExistence type="predicted"/>
<keyword evidence="3" id="KW-1185">Reference proteome</keyword>
<organism evidence="2 3">
    <name type="scientific">Winslowiella toletana</name>
    <dbReference type="NCBI Taxonomy" id="92490"/>
    <lineage>
        <taxon>Bacteria</taxon>
        <taxon>Pseudomonadati</taxon>
        <taxon>Pseudomonadota</taxon>
        <taxon>Gammaproteobacteria</taxon>
        <taxon>Enterobacterales</taxon>
        <taxon>Erwiniaceae</taxon>
        <taxon>Winslowiella</taxon>
    </lineage>
</organism>
<gene>
    <name evidence="2" type="ORF">J2125_002095</name>
</gene>
<sequence>MLESIWLIDISGNVLKATTNRQRNRKNPASRPGFFRPDSGGKNEKRQGRFIPLPLSSSFFPYERPVSCLIATIICKVTRTICSITSKTSRQITQASSCYGRAPRAAYACGFPLTTRIHVDRYERHSLGWRQTRQHHLFPIGKNVKRLTISHLQEATRRICQPADYKLLPEK</sequence>
<evidence type="ECO:0000313" key="3">
    <source>
        <dbReference type="Proteomes" id="UP001195624"/>
    </source>
</evidence>
<feature type="region of interest" description="Disordered" evidence="1">
    <location>
        <begin position="19"/>
        <end position="47"/>
    </location>
</feature>
<evidence type="ECO:0000313" key="2">
    <source>
        <dbReference type="EMBL" id="MBP2168903.1"/>
    </source>
</evidence>
<accession>A0ABS4P8E0</accession>
<reference evidence="3" key="2">
    <citation type="submission" date="2023-07" db="EMBL/GenBank/DDBJ databases">
        <title>Genome mining of underrepresented organisms for secondary metabolites.</title>
        <authorList>
            <person name="D'Agostino P.M."/>
        </authorList>
    </citation>
    <scope>NUCLEOTIDE SEQUENCE [LARGE SCALE GENOMIC DNA]</scope>
    <source>
        <strain evidence="3">WS4403</strain>
    </source>
</reference>
<comment type="caution">
    <text evidence="2">The sequence shown here is derived from an EMBL/GenBank/DDBJ whole genome shotgun (WGS) entry which is preliminary data.</text>
</comment>
<dbReference type="EMBL" id="JAGGMQ010000001">
    <property type="protein sequence ID" value="MBP2168903.1"/>
    <property type="molecule type" value="Genomic_DNA"/>
</dbReference>
<name>A0ABS4P8E0_9GAMM</name>
<evidence type="ECO:0000256" key="1">
    <source>
        <dbReference type="SAM" id="MobiDB-lite"/>
    </source>
</evidence>
<dbReference type="Proteomes" id="UP001195624">
    <property type="component" value="Unassembled WGS sequence"/>
</dbReference>